<dbReference type="InterPro" id="IPR013189">
    <property type="entry name" value="Glyco_hydro_32_C"/>
</dbReference>
<reference evidence="13 14" key="1">
    <citation type="submission" date="2023-10" db="EMBL/GenBank/DDBJ databases">
        <title>Chromosome-scale genome assembly provides insights into flower coloration mechanisms of Canna indica.</title>
        <authorList>
            <person name="Li C."/>
        </authorList>
    </citation>
    <scope>NUCLEOTIDE SEQUENCE [LARGE SCALE GENOMIC DNA]</scope>
    <source>
        <tissue evidence="13">Flower</tissue>
    </source>
</reference>
<accession>A0AAQ3Q607</accession>
<comment type="subcellular location">
    <subcellularLocation>
        <location evidence="1">Vacuole</location>
    </subcellularLocation>
</comment>
<feature type="domain" description="Glycosyl hydrolase family 32 C-terminal" evidence="11">
    <location>
        <begin position="447"/>
        <end position="642"/>
    </location>
</feature>
<dbReference type="GO" id="GO:0004564">
    <property type="term" value="F:beta-fructofuranosidase activity"/>
    <property type="evidence" value="ECO:0007669"/>
    <property type="project" value="InterPro"/>
</dbReference>
<evidence type="ECO:0000256" key="2">
    <source>
        <dbReference type="ARBA" id="ARBA00009902"/>
    </source>
</evidence>
<sequence>MDGKDIESWSSSSSIPCSYPPLLHPDQPETAPTPTKKACIRWFSIAASGVLLLCVVALLSNAGSRTSLPGNNGGSQLTRHRRSRGPAEGVSEKSASWRLRTVPVFPWTKSMLLWQRTAFHFQPEKNWINDPDGPLYYKGWYHLFYQYNPDSAVWGNITWGHAVSRDLVHWLYLPIAMVPDRWYDANGVWTGSATFLPDGRIAMLYTGSTTESVQVQNLAFPADLNDPLLLRWAKSEANPVLIPPPGIGLTDFRDPTTAWYVPSESAWLLAIGSKNDSMYHAGIALVYKTNDFLTYELLPGILHAVQGTGMWECVDFYPVSTEKAEGLDTSEPAGPTVKHVLKASMDDDRNDYYAIGTYEVGMNQWVPDDPEKDVGIGLRYDYGKYYASKTFYDPVKKRRVLWSWIGESDSERTDLKKGWASLLGIPRAILFDQKTGSNLLQWPVDDVDELRMNSSDFTDINLAAGAVVPLDVGRATQLDIVAEFEIAPSALAAAVTEADVGTVGYNCSTSQGAAGRGILGPFGLLVLADEDRSEQTAVYFYIGRRADGSPITHFCHDEIRSSKASDLEKKLYGSIVPVLDGETLSVRILVDHSIVESFAQGGRTCITSRVYPTKAIYGATRLFLFNNATNADVIVKSVQIWHMDSAFMRPFDDHDDDGSSGHRLTHYLWLDLIIYLFTILILQLIE</sequence>
<evidence type="ECO:0000256" key="7">
    <source>
        <dbReference type="RuleBase" id="RU362110"/>
    </source>
</evidence>
<keyword evidence="4 7" id="KW-0378">Hydrolase</keyword>
<dbReference type="InterPro" id="IPR001362">
    <property type="entry name" value="Glyco_hydro_32"/>
</dbReference>
<feature type="domain" description="Beta-fructofuranosidase N-terminal" evidence="12">
    <location>
        <begin position="18"/>
        <end position="112"/>
    </location>
</feature>
<name>A0AAQ3Q607_9LILI</name>
<evidence type="ECO:0000313" key="13">
    <source>
        <dbReference type="EMBL" id="WOL00081.1"/>
    </source>
</evidence>
<evidence type="ECO:0000256" key="9">
    <source>
        <dbReference type="SAM" id="Phobius"/>
    </source>
</evidence>
<dbReference type="SUPFAM" id="SSF49899">
    <property type="entry name" value="Concanavalin A-like lectins/glucanases"/>
    <property type="match status" value="1"/>
</dbReference>
<evidence type="ECO:0000313" key="14">
    <source>
        <dbReference type="Proteomes" id="UP001327560"/>
    </source>
</evidence>
<dbReference type="InterPro" id="IPR050551">
    <property type="entry name" value="Fructan_Metab_Enzymes"/>
</dbReference>
<keyword evidence="14" id="KW-1185">Reference proteome</keyword>
<evidence type="ECO:0000256" key="4">
    <source>
        <dbReference type="ARBA" id="ARBA00022801"/>
    </source>
</evidence>
<feature type="region of interest" description="Disordered" evidence="8">
    <location>
        <begin position="68"/>
        <end position="92"/>
    </location>
</feature>
<dbReference type="InterPro" id="IPR021792">
    <property type="entry name" value="Beta-fructofuranosidase_N"/>
</dbReference>
<dbReference type="Pfam" id="PF11837">
    <property type="entry name" value="INV_N"/>
    <property type="match status" value="1"/>
</dbReference>
<keyword evidence="6 7" id="KW-0326">Glycosidase</keyword>
<evidence type="ECO:0000259" key="12">
    <source>
        <dbReference type="Pfam" id="PF11837"/>
    </source>
</evidence>
<feature type="transmembrane region" description="Helical" evidence="9">
    <location>
        <begin position="40"/>
        <end position="59"/>
    </location>
</feature>
<dbReference type="InterPro" id="IPR023296">
    <property type="entry name" value="Glyco_hydro_beta-prop_sf"/>
</dbReference>
<keyword evidence="5" id="KW-0325">Glycoprotein</keyword>
<dbReference type="SUPFAM" id="SSF75005">
    <property type="entry name" value="Arabinanase/levansucrase/invertase"/>
    <property type="match status" value="1"/>
</dbReference>
<dbReference type="FunFam" id="2.115.10.20:FF:000001">
    <property type="entry name" value="Beta-fructofuranosidase, insoluble isoenzyme CWINV1"/>
    <property type="match status" value="1"/>
</dbReference>
<dbReference type="Gene3D" id="2.115.10.20">
    <property type="entry name" value="Glycosyl hydrolase domain, family 43"/>
    <property type="match status" value="1"/>
</dbReference>
<dbReference type="InterPro" id="IPR013320">
    <property type="entry name" value="ConA-like_dom_sf"/>
</dbReference>
<dbReference type="AlphaFoldDB" id="A0AAQ3Q607"/>
<dbReference type="Proteomes" id="UP001327560">
    <property type="component" value="Chromosome 3"/>
</dbReference>
<dbReference type="InterPro" id="IPR013148">
    <property type="entry name" value="Glyco_hydro_32_N"/>
</dbReference>
<dbReference type="EMBL" id="CP136892">
    <property type="protein sequence ID" value="WOL00081.1"/>
    <property type="molecule type" value="Genomic_DNA"/>
</dbReference>
<organism evidence="13 14">
    <name type="scientific">Canna indica</name>
    <name type="common">Indian-shot</name>
    <dbReference type="NCBI Taxonomy" id="4628"/>
    <lineage>
        <taxon>Eukaryota</taxon>
        <taxon>Viridiplantae</taxon>
        <taxon>Streptophyta</taxon>
        <taxon>Embryophyta</taxon>
        <taxon>Tracheophyta</taxon>
        <taxon>Spermatophyta</taxon>
        <taxon>Magnoliopsida</taxon>
        <taxon>Liliopsida</taxon>
        <taxon>Zingiberales</taxon>
        <taxon>Cannaceae</taxon>
        <taxon>Canna</taxon>
    </lineage>
</organism>
<keyword evidence="9" id="KW-1133">Transmembrane helix</keyword>
<dbReference type="GO" id="GO:0005773">
    <property type="term" value="C:vacuole"/>
    <property type="evidence" value="ECO:0007669"/>
    <property type="project" value="UniProtKB-SubCell"/>
</dbReference>
<keyword evidence="9" id="KW-0472">Membrane</keyword>
<evidence type="ECO:0000259" key="10">
    <source>
        <dbReference type="Pfam" id="PF00251"/>
    </source>
</evidence>
<evidence type="ECO:0000256" key="3">
    <source>
        <dbReference type="ARBA" id="ARBA00022554"/>
    </source>
</evidence>
<gene>
    <name evidence="13" type="ORF">Cni_G08794</name>
</gene>
<evidence type="ECO:0000256" key="5">
    <source>
        <dbReference type="ARBA" id="ARBA00023180"/>
    </source>
</evidence>
<dbReference type="Pfam" id="PF08244">
    <property type="entry name" value="Glyco_hydro_32C"/>
    <property type="match status" value="1"/>
</dbReference>
<protein>
    <submittedName>
        <fullName evidence="13">Beta-fructofuranosidase 1-like</fullName>
    </submittedName>
</protein>
<evidence type="ECO:0000256" key="1">
    <source>
        <dbReference type="ARBA" id="ARBA00004116"/>
    </source>
</evidence>
<evidence type="ECO:0000256" key="8">
    <source>
        <dbReference type="SAM" id="MobiDB-lite"/>
    </source>
</evidence>
<keyword evidence="3" id="KW-0926">Vacuole</keyword>
<dbReference type="FunFam" id="2.60.120.560:FF:000002">
    <property type="entry name" value="Beta-fructofuranosidase, insoluble isoenzyme CWINV1"/>
    <property type="match status" value="1"/>
</dbReference>
<dbReference type="Pfam" id="PF00251">
    <property type="entry name" value="Glyco_hydro_32N"/>
    <property type="match status" value="1"/>
</dbReference>
<dbReference type="GO" id="GO:0005975">
    <property type="term" value="P:carbohydrate metabolic process"/>
    <property type="evidence" value="ECO:0007669"/>
    <property type="project" value="InterPro"/>
</dbReference>
<comment type="similarity">
    <text evidence="2 7">Belongs to the glycosyl hydrolase 32 family.</text>
</comment>
<evidence type="ECO:0000256" key="6">
    <source>
        <dbReference type="ARBA" id="ARBA00023295"/>
    </source>
</evidence>
<dbReference type="Gene3D" id="2.60.120.560">
    <property type="entry name" value="Exo-inulinase, domain 1"/>
    <property type="match status" value="1"/>
</dbReference>
<dbReference type="CDD" id="cd18624">
    <property type="entry name" value="GH32_Fruct1-like"/>
    <property type="match status" value="1"/>
</dbReference>
<feature type="domain" description="Glycosyl hydrolase family 32 N-terminal" evidence="10">
    <location>
        <begin position="120"/>
        <end position="443"/>
    </location>
</feature>
<evidence type="ECO:0000259" key="11">
    <source>
        <dbReference type="Pfam" id="PF08244"/>
    </source>
</evidence>
<keyword evidence="9" id="KW-0812">Transmembrane</keyword>
<proteinExistence type="inferred from homology"/>
<dbReference type="PANTHER" id="PTHR31953">
    <property type="entry name" value="BETA-FRUCTOFURANOSIDASE, INSOLUBLE ISOENZYME CWINV1-RELATED"/>
    <property type="match status" value="1"/>
</dbReference>
<feature type="compositionally biased region" description="Polar residues" evidence="8">
    <location>
        <begin position="68"/>
        <end position="77"/>
    </location>
</feature>
<dbReference type="SMART" id="SM00640">
    <property type="entry name" value="Glyco_32"/>
    <property type="match status" value="1"/>
</dbReference>